<dbReference type="PANTHER" id="PTHR30544:SF5">
    <property type="entry name" value="RADICAL SAM CORE DOMAIN-CONTAINING PROTEIN"/>
    <property type="match status" value="1"/>
</dbReference>
<evidence type="ECO:0000256" key="1">
    <source>
        <dbReference type="ARBA" id="ARBA00004496"/>
    </source>
</evidence>
<dbReference type="Pfam" id="PF04055">
    <property type="entry name" value="Radical_SAM"/>
    <property type="match status" value="1"/>
</dbReference>
<dbReference type="SFLD" id="SFLDS00029">
    <property type="entry name" value="Radical_SAM"/>
    <property type="match status" value="1"/>
</dbReference>
<feature type="active site" description="S-methylcysteine intermediate" evidence="14">
    <location>
        <position position="424"/>
    </location>
</feature>
<keyword evidence="9 14" id="KW-0819">tRNA processing</keyword>
<dbReference type="Gene3D" id="1.10.150.530">
    <property type="match status" value="1"/>
</dbReference>
<comment type="catalytic activity">
    <reaction evidence="14">
        <text>adenosine(37) in tRNA + 2 reduced [2Fe-2S]-[ferredoxin] + 2 S-adenosyl-L-methionine = 2-methyladenosine(37) in tRNA + 5'-deoxyadenosine + L-methionine + 2 oxidized [2Fe-2S]-[ferredoxin] + S-adenosyl-L-homocysteine</text>
        <dbReference type="Rhea" id="RHEA:43332"/>
        <dbReference type="Rhea" id="RHEA-COMP:10000"/>
        <dbReference type="Rhea" id="RHEA-COMP:10001"/>
        <dbReference type="Rhea" id="RHEA-COMP:10162"/>
        <dbReference type="Rhea" id="RHEA-COMP:10485"/>
        <dbReference type="ChEBI" id="CHEBI:17319"/>
        <dbReference type="ChEBI" id="CHEBI:33737"/>
        <dbReference type="ChEBI" id="CHEBI:33738"/>
        <dbReference type="ChEBI" id="CHEBI:57844"/>
        <dbReference type="ChEBI" id="CHEBI:57856"/>
        <dbReference type="ChEBI" id="CHEBI:59789"/>
        <dbReference type="ChEBI" id="CHEBI:74411"/>
        <dbReference type="ChEBI" id="CHEBI:74497"/>
        <dbReference type="EC" id="2.1.1.192"/>
    </reaction>
</comment>
<evidence type="ECO:0000256" key="7">
    <source>
        <dbReference type="ARBA" id="ARBA00022679"/>
    </source>
</evidence>
<evidence type="ECO:0000256" key="9">
    <source>
        <dbReference type="ARBA" id="ARBA00022694"/>
    </source>
</evidence>
<evidence type="ECO:0000256" key="5">
    <source>
        <dbReference type="ARBA" id="ARBA00022552"/>
    </source>
</evidence>
<dbReference type="GO" id="GO:0032259">
    <property type="term" value="P:methylation"/>
    <property type="evidence" value="ECO:0007669"/>
    <property type="project" value="UniProtKB-KW"/>
</dbReference>
<keyword evidence="8 14" id="KW-0949">S-adenosyl-L-methionine</keyword>
<evidence type="ECO:0000256" key="4">
    <source>
        <dbReference type="ARBA" id="ARBA00022490"/>
    </source>
</evidence>
<feature type="binding site" evidence="14">
    <location>
        <position position="194"/>
    </location>
    <ligand>
        <name>[4Fe-4S] cluster</name>
        <dbReference type="ChEBI" id="CHEBI:49883"/>
        <note>4Fe-4S-S-AdoMet</note>
    </ligand>
</feature>
<comment type="function">
    <text evidence="14">Specifically methylates position 2 of adenine 2503 in 23S rRNA and position 2 of adenine 37 in tRNAs. m2A2503 modification seems to play a crucial role in the proofreading step occurring at the peptidyl transferase center and thus would serve to optimize ribosomal fidelity.</text>
</comment>
<dbReference type="PROSITE" id="PS51918">
    <property type="entry name" value="RADICAL_SAM"/>
    <property type="match status" value="1"/>
</dbReference>
<feature type="domain" description="Radical SAM core" evidence="16">
    <location>
        <begin position="173"/>
        <end position="419"/>
    </location>
</feature>
<dbReference type="InterPro" id="IPR004383">
    <property type="entry name" value="rRNA_lsu_MTrfase_RlmN/Cfr"/>
</dbReference>
<feature type="binding site" evidence="14">
    <location>
        <begin position="248"/>
        <end position="249"/>
    </location>
    <ligand>
        <name>S-adenosyl-L-methionine</name>
        <dbReference type="ChEBI" id="CHEBI:59789"/>
    </ligand>
</feature>
<keyword evidence="10 14" id="KW-0479">Metal-binding</keyword>
<name>A0ABY1NDI3_9RHOB</name>
<evidence type="ECO:0000313" key="17">
    <source>
        <dbReference type="EMBL" id="SMP07022.1"/>
    </source>
</evidence>
<keyword evidence="11 14" id="KW-0408">Iron</keyword>
<dbReference type="Gene3D" id="3.20.20.70">
    <property type="entry name" value="Aldolase class I"/>
    <property type="match status" value="1"/>
</dbReference>
<accession>A0ABY1NDI3</accession>
<evidence type="ECO:0000256" key="8">
    <source>
        <dbReference type="ARBA" id="ARBA00022691"/>
    </source>
</evidence>
<dbReference type="SFLD" id="SFLDF00275">
    <property type="entry name" value="adenosine_C2_methyltransferase"/>
    <property type="match status" value="1"/>
</dbReference>
<evidence type="ECO:0000256" key="13">
    <source>
        <dbReference type="ARBA" id="ARBA00023157"/>
    </source>
</evidence>
<sequence length="450" mass="50918">MWSVKMRLFLHRPTDRVCQLDLVLSPISGIICKTPQMVYLHRLNSQMSPVAMSTSAPITQDVMTIPRKLPEGGKINLVGLTRERLRDVLIENGTKEKQAKMRVGQIWQWIYQWGVRDFHEMTNLSKAYRAELDEIFEISIPEVITKQVSEDGTRKYLVRIAGGHEVEVVYIPETDRGTLCISSQVGCTLTCSFCHTGTQKLVRNLTSAEIIGQLMMARDDLDEWPTPGTRTTEDSPRLLSNIVLMGMGEPLYNFDNVRDAMKIAMDPEGIQLSRRRITLSTSGVVPEIARTADEIGCLLAISFHATTDDVRDMLVPINKRWNIEELLQALSDYPRVSNSERITFEYVMLDGVNDSKEDAHRLVDYIKRFNIPAKINLIPFNEWPGAPYKRSSNNRIHAFADIIHAAGYSSPIRKPRGEDIMAACGQLKSATERARKSRKQIEADAGVTRN</sequence>
<keyword evidence="6 14" id="KW-0489">Methyltransferase</keyword>
<evidence type="ECO:0000256" key="14">
    <source>
        <dbReference type="HAMAP-Rule" id="MF_01849"/>
    </source>
</evidence>
<evidence type="ECO:0000256" key="3">
    <source>
        <dbReference type="ARBA" id="ARBA00022485"/>
    </source>
</evidence>
<comment type="cofactor">
    <cofactor evidence="14">
        <name>[4Fe-4S] cluster</name>
        <dbReference type="ChEBI" id="CHEBI:49883"/>
    </cofactor>
    <text evidence="14">Binds 1 [4Fe-4S] cluster. The cluster is coordinated with 3 cysteines and an exchangeable S-adenosyl-L-methionine.</text>
</comment>
<dbReference type="CDD" id="cd01335">
    <property type="entry name" value="Radical_SAM"/>
    <property type="match status" value="1"/>
</dbReference>
<proteinExistence type="inferred from homology"/>
<dbReference type="InterPro" id="IPR040072">
    <property type="entry name" value="Methyltransferase_A"/>
</dbReference>
<evidence type="ECO:0000256" key="10">
    <source>
        <dbReference type="ARBA" id="ARBA00022723"/>
    </source>
</evidence>
<protein>
    <recommendedName>
        <fullName evidence="14">Dual-specificity RNA methyltransferase RlmN</fullName>
        <ecNumber evidence="14">2.1.1.192</ecNumber>
    </recommendedName>
    <alternativeName>
        <fullName evidence="14">23S rRNA (adenine(2503)-C(2))-methyltransferase</fullName>
    </alternativeName>
    <alternativeName>
        <fullName evidence="14">23S rRNA m2A2503 methyltransferase</fullName>
    </alternativeName>
    <alternativeName>
        <fullName evidence="14">Ribosomal RNA large subunit methyltransferase N</fullName>
    </alternativeName>
    <alternativeName>
        <fullName evidence="14">tRNA (adenine(37)-C(2))-methyltransferase</fullName>
    </alternativeName>
    <alternativeName>
        <fullName evidence="14">tRNA m2A37 methyltransferase</fullName>
    </alternativeName>
</protein>
<dbReference type="InterPro" id="IPR007197">
    <property type="entry name" value="rSAM"/>
</dbReference>
<dbReference type="InterPro" id="IPR013785">
    <property type="entry name" value="Aldolase_TIM"/>
</dbReference>
<comment type="caution">
    <text evidence="17">The sequence shown here is derived from an EMBL/GenBank/DDBJ whole genome shotgun (WGS) entry which is preliminary data.</text>
</comment>
<evidence type="ECO:0000256" key="2">
    <source>
        <dbReference type="ARBA" id="ARBA00007544"/>
    </source>
</evidence>
<keyword evidence="18" id="KW-1185">Reference proteome</keyword>
<comment type="catalytic activity">
    <reaction evidence="14">
        <text>adenosine(2503) in 23S rRNA + 2 reduced [2Fe-2S]-[ferredoxin] + 2 S-adenosyl-L-methionine = 2-methyladenosine(2503) in 23S rRNA + 5'-deoxyadenosine + L-methionine + 2 oxidized [2Fe-2S]-[ferredoxin] + S-adenosyl-L-homocysteine</text>
        <dbReference type="Rhea" id="RHEA:42916"/>
        <dbReference type="Rhea" id="RHEA-COMP:10000"/>
        <dbReference type="Rhea" id="RHEA-COMP:10001"/>
        <dbReference type="Rhea" id="RHEA-COMP:10152"/>
        <dbReference type="Rhea" id="RHEA-COMP:10282"/>
        <dbReference type="ChEBI" id="CHEBI:17319"/>
        <dbReference type="ChEBI" id="CHEBI:33737"/>
        <dbReference type="ChEBI" id="CHEBI:33738"/>
        <dbReference type="ChEBI" id="CHEBI:57844"/>
        <dbReference type="ChEBI" id="CHEBI:57856"/>
        <dbReference type="ChEBI" id="CHEBI:59789"/>
        <dbReference type="ChEBI" id="CHEBI:74411"/>
        <dbReference type="ChEBI" id="CHEBI:74497"/>
        <dbReference type="EC" id="2.1.1.192"/>
    </reaction>
</comment>
<comment type="similarity">
    <text evidence="2 14">Belongs to the radical SAM superfamily. RlmN family.</text>
</comment>
<evidence type="ECO:0000256" key="12">
    <source>
        <dbReference type="ARBA" id="ARBA00023014"/>
    </source>
</evidence>
<organism evidence="17 18">
    <name type="scientific">Shimia sagamensis</name>
    <dbReference type="NCBI Taxonomy" id="1566352"/>
    <lineage>
        <taxon>Bacteria</taxon>
        <taxon>Pseudomonadati</taxon>
        <taxon>Pseudomonadota</taxon>
        <taxon>Alphaproteobacteria</taxon>
        <taxon>Rhodobacterales</taxon>
        <taxon>Roseobacteraceae</taxon>
    </lineage>
</organism>
<evidence type="ECO:0000256" key="6">
    <source>
        <dbReference type="ARBA" id="ARBA00022603"/>
    </source>
</evidence>
<feature type="active site" description="Proton acceptor" evidence="14">
    <location>
        <position position="167"/>
    </location>
</feature>
<evidence type="ECO:0000256" key="15">
    <source>
        <dbReference type="SAM" id="MobiDB-lite"/>
    </source>
</evidence>
<dbReference type="InterPro" id="IPR058240">
    <property type="entry name" value="rSAM_sf"/>
</dbReference>
<feature type="binding site" evidence="14">
    <location>
        <begin position="302"/>
        <end position="304"/>
    </location>
    <ligand>
        <name>S-adenosyl-L-methionine</name>
        <dbReference type="ChEBI" id="CHEBI:59789"/>
    </ligand>
</feature>
<evidence type="ECO:0000256" key="11">
    <source>
        <dbReference type="ARBA" id="ARBA00023004"/>
    </source>
</evidence>
<dbReference type="PANTHER" id="PTHR30544">
    <property type="entry name" value="23S RRNA METHYLTRANSFERASE"/>
    <property type="match status" value="1"/>
</dbReference>
<keyword evidence="7 14" id="KW-0808">Transferase</keyword>
<dbReference type="EMBL" id="FXTY01000001">
    <property type="protein sequence ID" value="SMP07022.1"/>
    <property type="molecule type" value="Genomic_DNA"/>
</dbReference>
<feature type="binding site" evidence="14">
    <location>
        <position position="187"/>
    </location>
    <ligand>
        <name>[4Fe-4S] cluster</name>
        <dbReference type="ChEBI" id="CHEBI:49883"/>
        <note>4Fe-4S-S-AdoMet</note>
    </ligand>
</feature>
<dbReference type="InterPro" id="IPR027492">
    <property type="entry name" value="RNA_MTrfase_RlmN"/>
</dbReference>
<feature type="compositionally biased region" description="Basic and acidic residues" evidence="15">
    <location>
        <begin position="431"/>
        <end position="442"/>
    </location>
</feature>
<keyword evidence="13 14" id="KW-1015">Disulfide bond</keyword>
<keyword evidence="5 14" id="KW-0698">rRNA processing</keyword>
<keyword evidence="3 14" id="KW-0004">4Fe-4S</keyword>
<dbReference type="GO" id="GO:0008168">
    <property type="term" value="F:methyltransferase activity"/>
    <property type="evidence" value="ECO:0007669"/>
    <property type="project" value="UniProtKB-KW"/>
</dbReference>
<reference evidence="17 18" key="1">
    <citation type="submission" date="2017-05" db="EMBL/GenBank/DDBJ databases">
        <authorList>
            <person name="Varghese N."/>
            <person name="Submissions S."/>
        </authorList>
    </citation>
    <scope>NUCLEOTIDE SEQUENCE [LARGE SCALE GENOMIC DNA]</scope>
    <source>
        <strain evidence="17 18">DSM 29734</strain>
    </source>
</reference>
<keyword evidence="12 14" id="KW-0411">Iron-sulfur</keyword>
<dbReference type="NCBIfam" id="TIGR00048">
    <property type="entry name" value="rRNA_mod_RlmN"/>
    <property type="match status" value="1"/>
</dbReference>
<comment type="miscellaneous">
    <text evidence="14">Reaction proceeds by a ping-pong mechanism involving intermediate methylation of a conserved cysteine residue.</text>
</comment>
<dbReference type="Proteomes" id="UP001157961">
    <property type="component" value="Unassembled WGS sequence"/>
</dbReference>
<comment type="caution">
    <text evidence="14">Lacks conserved residue(s) required for the propagation of feature annotation.</text>
</comment>
<evidence type="ECO:0000313" key="18">
    <source>
        <dbReference type="Proteomes" id="UP001157961"/>
    </source>
</evidence>
<evidence type="ECO:0000259" key="16">
    <source>
        <dbReference type="PROSITE" id="PS51918"/>
    </source>
</evidence>
<keyword evidence="4 14" id="KW-0963">Cytoplasm</keyword>
<feature type="binding site" evidence="14">
    <location>
        <position position="280"/>
    </location>
    <ligand>
        <name>S-adenosyl-L-methionine</name>
        <dbReference type="ChEBI" id="CHEBI:59789"/>
    </ligand>
</feature>
<dbReference type="SUPFAM" id="SSF102114">
    <property type="entry name" value="Radical SAM enzymes"/>
    <property type="match status" value="1"/>
</dbReference>
<feature type="binding site" evidence="14">
    <location>
        <position position="381"/>
    </location>
    <ligand>
        <name>S-adenosyl-L-methionine</name>
        <dbReference type="ChEBI" id="CHEBI:59789"/>
    </ligand>
</feature>
<dbReference type="EC" id="2.1.1.192" evidence="14"/>
<dbReference type="InterPro" id="IPR048641">
    <property type="entry name" value="RlmN_N"/>
</dbReference>
<dbReference type="Pfam" id="PF21016">
    <property type="entry name" value="RlmN_N"/>
    <property type="match status" value="1"/>
</dbReference>
<feature type="binding site" evidence="14">
    <location>
        <position position="191"/>
    </location>
    <ligand>
        <name>[4Fe-4S] cluster</name>
        <dbReference type="ChEBI" id="CHEBI:49883"/>
        <note>4Fe-4S-S-AdoMet</note>
    </ligand>
</feature>
<gene>
    <name evidence="14" type="primary">rlmN</name>
    <name evidence="17" type="ORF">SAMN06265373_101706</name>
</gene>
<comment type="subcellular location">
    <subcellularLocation>
        <location evidence="1 14">Cytoplasm</location>
    </subcellularLocation>
</comment>
<dbReference type="SFLD" id="SFLDG01062">
    <property type="entry name" value="methyltransferase_(Class_A)"/>
    <property type="match status" value="1"/>
</dbReference>
<feature type="region of interest" description="Disordered" evidence="15">
    <location>
        <begin position="431"/>
        <end position="450"/>
    </location>
</feature>
<dbReference type="HAMAP" id="MF_01849">
    <property type="entry name" value="RNA_methyltr_RlmN"/>
    <property type="match status" value="1"/>
</dbReference>